<keyword evidence="2" id="KW-1185">Reference proteome</keyword>
<organism evidence="1 2">
    <name type="scientific">Racocetra persica</name>
    <dbReference type="NCBI Taxonomy" id="160502"/>
    <lineage>
        <taxon>Eukaryota</taxon>
        <taxon>Fungi</taxon>
        <taxon>Fungi incertae sedis</taxon>
        <taxon>Mucoromycota</taxon>
        <taxon>Glomeromycotina</taxon>
        <taxon>Glomeromycetes</taxon>
        <taxon>Diversisporales</taxon>
        <taxon>Gigasporaceae</taxon>
        <taxon>Racocetra</taxon>
    </lineage>
</organism>
<evidence type="ECO:0000313" key="2">
    <source>
        <dbReference type="Proteomes" id="UP000789920"/>
    </source>
</evidence>
<dbReference type="EMBL" id="CAJVQC010156788">
    <property type="protein sequence ID" value="CAG8847608.1"/>
    <property type="molecule type" value="Genomic_DNA"/>
</dbReference>
<feature type="non-terminal residue" evidence="1">
    <location>
        <position position="1"/>
    </location>
</feature>
<name>A0ACA9SWF9_9GLOM</name>
<accession>A0ACA9SWF9</accession>
<reference evidence="1" key="1">
    <citation type="submission" date="2021-06" db="EMBL/GenBank/DDBJ databases">
        <authorList>
            <person name="Kallberg Y."/>
            <person name="Tangrot J."/>
            <person name="Rosling A."/>
        </authorList>
    </citation>
    <scope>NUCLEOTIDE SEQUENCE</scope>
    <source>
        <strain evidence="1">MA461A</strain>
    </source>
</reference>
<sequence>ENLEIGFSVIVDLEENLIENIMDSSSISKESFDKLKNILLIPIIRDDIKKKYPQNHLTRRNSEARQPIQRFSCAGTISIKVNLINKKAIIYIKHLLAHLEPTHHLTSFPNEAKRWIQSNINY</sequence>
<evidence type="ECO:0000313" key="1">
    <source>
        <dbReference type="EMBL" id="CAG8847608.1"/>
    </source>
</evidence>
<gene>
    <name evidence="1" type="ORF">RPERSI_LOCUS34715</name>
</gene>
<proteinExistence type="predicted"/>
<comment type="caution">
    <text evidence="1">The sequence shown here is derived from an EMBL/GenBank/DDBJ whole genome shotgun (WGS) entry which is preliminary data.</text>
</comment>
<dbReference type="Proteomes" id="UP000789920">
    <property type="component" value="Unassembled WGS sequence"/>
</dbReference>
<protein>
    <submittedName>
        <fullName evidence="1">10252_t:CDS:1</fullName>
    </submittedName>
</protein>
<feature type="non-terminal residue" evidence="1">
    <location>
        <position position="122"/>
    </location>
</feature>